<protein>
    <recommendedName>
        <fullName evidence="5">Tetratricopeptide repeat protein</fullName>
    </recommendedName>
</protein>
<dbReference type="AlphaFoldDB" id="A0A833L0M3"/>
<keyword evidence="2" id="KW-0732">Signal</keyword>
<dbReference type="PROSITE" id="PS50005">
    <property type="entry name" value="TPR"/>
    <property type="match status" value="1"/>
</dbReference>
<sequence>MKKLLLVVLLFSLAVLPAIAFEEMDSEGISVKAGPTDMTEELSLAWVEAALYPKVVERGKEVFIEVRLSSAVKDVKLALDAEKEYIPLFSDDNKNWSRVMKVSADIPSGLHISRVIITGKNNKQIQRSLDFAIKEDGAMANKDMPLTILNTAPVVEKGEIIRQLLPGLKVVALYKAPFYRVRLEDGKEGWIEASLVKEPVEDLYLLGCRAFQNKQLTEATGYFKQVFQYDPTHAKSHYYMSRIFYRQNKLEAAADEIKEAIRKDPEDKKAQAIADMVSDRLLNKKNYAKLFELNPQLLVQKLNENAKDKINIYAKVPKKAVQKTAAVPMASKELLVDSVGMVKELKTSKGTMISSAVKSVLSLTKSLGTKIHDDGWKVVAASDGIKVVFACRQERNGKVENENFEWKIDPDRKTAAPINENARLLMNRW</sequence>
<gene>
    <name evidence="3" type="ORF">FD145_1056</name>
</gene>
<keyword evidence="1" id="KW-0802">TPR repeat</keyword>
<evidence type="ECO:0008006" key="5">
    <source>
        <dbReference type="Google" id="ProtNLM"/>
    </source>
</evidence>
<dbReference type="EMBL" id="WPAF01000017">
    <property type="protein sequence ID" value="KAF0133846.1"/>
    <property type="molecule type" value="Genomic_DNA"/>
</dbReference>
<evidence type="ECO:0000256" key="2">
    <source>
        <dbReference type="SAM" id="SignalP"/>
    </source>
</evidence>
<proteinExistence type="predicted"/>
<organism evidence="3 4">
    <name type="scientific">Candidatus Saganbacteria bacterium</name>
    <dbReference type="NCBI Taxonomy" id="2575572"/>
    <lineage>
        <taxon>Bacteria</taxon>
        <taxon>Bacillati</taxon>
        <taxon>Saganbacteria</taxon>
    </lineage>
</organism>
<dbReference type="InterPro" id="IPR011990">
    <property type="entry name" value="TPR-like_helical_dom_sf"/>
</dbReference>
<feature type="signal peptide" evidence="2">
    <location>
        <begin position="1"/>
        <end position="20"/>
    </location>
</feature>
<name>A0A833L0M3_UNCSA</name>
<dbReference type="Pfam" id="PF14559">
    <property type="entry name" value="TPR_19"/>
    <property type="match status" value="1"/>
</dbReference>
<evidence type="ECO:0000313" key="4">
    <source>
        <dbReference type="Proteomes" id="UP000488506"/>
    </source>
</evidence>
<dbReference type="SUPFAM" id="SSF48452">
    <property type="entry name" value="TPR-like"/>
    <property type="match status" value="1"/>
</dbReference>
<dbReference type="Gene3D" id="1.25.40.10">
    <property type="entry name" value="Tetratricopeptide repeat domain"/>
    <property type="match status" value="1"/>
</dbReference>
<accession>A0A833L0M3</accession>
<evidence type="ECO:0000313" key="3">
    <source>
        <dbReference type="EMBL" id="KAF0133846.1"/>
    </source>
</evidence>
<feature type="chain" id="PRO_5032786673" description="Tetratricopeptide repeat protein" evidence="2">
    <location>
        <begin position="21"/>
        <end position="429"/>
    </location>
</feature>
<dbReference type="Gene3D" id="2.30.30.40">
    <property type="entry name" value="SH3 Domains"/>
    <property type="match status" value="1"/>
</dbReference>
<reference evidence="3 4" key="1">
    <citation type="submission" date="2019-12" db="EMBL/GenBank/DDBJ databases">
        <authorList>
            <person name="Wolfe R."/>
            <person name="Danczak R."/>
            <person name="Wilkins M."/>
        </authorList>
    </citation>
    <scope>NUCLEOTIDE SEQUENCE [LARGE SCALE GENOMIC DNA]</scope>
    <source>
        <strain evidence="3">X2_MaxBin.013</strain>
    </source>
</reference>
<feature type="repeat" description="TPR" evidence="1">
    <location>
        <begin position="234"/>
        <end position="267"/>
    </location>
</feature>
<evidence type="ECO:0000256" key="1">
    <source>
        <dbReference type="PROSITE-ProRule" id="PRU00339"/>
    </source>
</evidence>
<dbReference type="SMART" id="SM00028">
    <property type="entry name" value="TPR"/>
    <property type="match status" value="2"/>
</dbReference>
<dbReference type="InterPro" id="IPR019734">
    <property type="entry name" value="TPR_rpt"/>
</dbReference>
<comment type="caution">
    <text evidence="3">The sequence shown here is derived from an EMBL/GenBank/DDBJ whole genome shotgun (WGS) entry which is preliminary data.</text>
</comment>
<dbReference type="Proteomes" id="UP000488506">
    <property type="component" value="Unassembled WGS sequence"/>
</dbReference>